<evidence type="ECO:0000313" key="2">
    <source>
        <dbReference type="Proteomes" id="UP000597338"/>
    </source>
</evidence>
<protein>
    <submittedName>
        <fullName evidence="1">Uncharacterized protein</fullName>
    </submittedName>
</protein>
<reference evidence="2" key="1">
    <citation type="journal article" date="2019" name="Int. J. Syst. Evol. Microbiol.">
        <title>The Global Catalogue of Microorganisms (GCM) 10K type strain sequencing project: providing services to taxonomists for standard genome sequencing and annotation.</title>
        <authorList>
            <consortium name="The Broad Institute Genomics Platform"/>
            <consortium name="The Broad Institute Genome Sequencing Center for Infectious Disease"/>
            <person name="Wu L."/>
            <person name="Ma J."/>
        </authorList>
    </citation>
    <scope>NUCLEOTIDE SEQUENCE [LARGE SCALE GENOMIC DNA]</scope>
    <source>
        <strain evidence="2">CGMCC 1.15342</strain>
    </source>
</reference>
<evidence type="ECO:0000313" key="1">
    <source>
        <dbReference type="EMBL" id="GGC30297.1"/>
    </source>
</evidence>
<proteinExistence type="predicted"/>
<name>A0ABQ1LV66_9SPHI</name>
<dbReference type="EMBL" id="BMIK01000007">
    <property type="protein sequence ID" value="GGC30297.1"/>
    <property type="molecule type" value="Genomic_DNA"/>
</dbReference>
<organism evidence="1 2">
    <name type="scientific">Parapedobacter defluvii</name>
    <dbReference type="NCBI Taxonomy" id="2045106"/>
    <lineage>
        <taxon>Bacteria</taxon>
        <taxon>Pseudomonadati</taxon>
        <taxon>Bacteroidota</taxon>
        <taxon>Sphingobacteriia</taxon>
        <taxon>Sphingobacteriales</taxon>
        <taxon>Sphingobacteriaceae</taxon>
        <taxon>Parapedobacter</taxon>
    </lineage>
</organism>
<keyword evidence="2" id="KW-1185">Reference proteome</keyword>
<gene>
    <name evidence="1" type="ORF">GCM10011386_22900</name>
</gene>
<sequence>MTKFRLDRNAFKAQTAHEAANHAIYYKNKHWTERLAIATYLNSVAYNYPIDSPPHLDRTRFSARGRN</sequence>
<accession>A0ABQ1LV66</accession>
<comment type="caution">
    <text evidence="1">The sequence shown here is derived from an EMBL/GenBank/DDBJ whole genome shotgun (WGS) entry which is preliminary data.</text>
</comment>
<dbReference type="Proteomes" id="UP000597338">
    <property type="component" value="Unassembled WGS sequence"/>
</dbReference>